<comment type="caution">
    <text evidence="1">The sequence shown here is derived from an EMBL/GenBank/DDBJ whole genome shotgun (WGS) entry which is preliminary data.</text>
</comment>
<protein>
    <recommendedName>
        <fullName evidence="3">Tail assembly chaperone</fullName>
    </recommendedName>
</protein>
<dbReference type="Proteomes" id="UP000474718">
    <property type="component" value="Unassembled WGS sequence"/>
</dbReference>
<keyword evidence="2" id="KW-1185">Reference proteome</keyword>
<name>A0ABW9WVE3_9FIRM</name>
<proteinExistence type="predicted"/>
<sequence>MANTKKLTNSIRVNTGAKWIEVNDDGEKICLNFGDQDFPRRFFQMMEEFDAYIESIKGRAEELGEREWPNEREQAKARAELNAEIHVHLRDRIDDVFGTDTCRKVFGPIIPSVDLYAEFLEAITPYFAEYAKEREATLKKKYSATRKGNV</sequence>
<reference evidence="1 2" key="1">
    <citation type="journal article" date="2019" name="Nat. Med.">
        <title>A library of human gut bacterial isolates paired with longitudinal multiomics data enables mechanistic microbiome research.</title>
        <authorList>
            <person name="Poyet M."/>
            <person name="Groussin M."/>
            <person name="Gibbons S.M."/>
            <person name="Avila-Pacheco J."/>
            <person name="Jiang X."/>
            <person name="Kearney S.M."/>
            <person name="Perrotta A.R."/>
            <person name="Berdy B."/>
            <person name="Zhao S."/>
            <person name="Lieberman T.D."/>
            <person name="Swanson P.K."/>
            <person name="Smith M."/>
            <person name="Roesemann S."/>
            <person name="Alexander J.E."/>
            <person name="Rich S.A."/>
            <person name="Livny J."/>
            <person name="Vlamakis H."/>
            <person name="Clish C."/>
            <person name="Bullock K."/>
            <person name="Deik A."/>
            <person name="Scott J."/>
            <person name="Pierce K.A."/>
            <person name="Xavier R.J."/>
            <person name="Alm E.J."/>
        </authorList>
    </citation>
    <scope>NUCLEOTIDE SEQUENCE [LARGE SCALE GENOMIC DNA]</scope>
    <source>
        <strain evidence="1 2">BIOML-A2</strain>
    </source>
</reference>
<evidence type="ECO:0008006" key="3">
    <source>
        <dbReference type="Google" id="ProtNLM"/>
    </source>
</evidence>
<evidence type="ECO:0000313" key="1">
    <source>
        <dbReference type="EMBL" id="MZL69722.1"/>
    </source>
</evidence>
<organism evidence="1 2">
    <name type="scientific">Bittarella massiliensis</name>
    <name type="common">ex Durand et al. 2017</name>
    <dbReference type="NCBI Taxonomy" id="1720313"/>
    <lineage>
        <taxon>Bacteria</taxon>
        <taxon>Bacillati</taxon>
        <taxon>Bacillota</taxon>
        <taxon>Clostridia</taxon>
        <taxon>Eubacteriales</taxon>
        <taxon>Oscillospiraceae</taxon>
        <taxon>Bittarella (ex Durand et al. 2017)</taxon>
    </lineage>
</organism>
<accession>A0ABW9WVE3</accession>
<evidence type="ECO:0000313" key="2">
    <source>
        <dbReference type="Proteomes" id="UP000474718"/>
    </source>
</evidence>
<dbReference type="EMBL" id="WWVX01000005">
    <property type="protein sequence ID" value="MZL69722.1"/>
    <property type="molecule type" value="Genomic_DNA"/>
</dbReference>
<gene>
    <name evidence="1" type="ORF">GT747_08135</name>
</gene>
<dbReference type="RefSeq" id="WP_161213457.1">
    <property type="nucleotide sequence ID" value="NZ_WWVX01000005.1"/>
</dbReference>